<accession>A0ABU3P617</accession>
<dbReference type="InterPro" id="IPR004638">
    <property type="entry name" value="EmrB-like"/>
</dbReference>
<sequence length="499" mass="51728">MESSANQALHGAAPLAAPDGRSSFRASYLALMVVIALGTLDQSIVATALPRIMAEFGGIATSSWVVTAYVLASTAAMPLYGKLGDQYGRKAMICVAVITFIIGSLLCGMSTGLIELVMARVLQGLGAGGFMPLAQAIIADLIPAKQRGRKQGAIAAVYALTSVAGPIVGGGITEALSWHWIFYVNLPVGGAALFVLLTRLHSVRPIGQQKIDYLGAMMLTATVSAILLLLSMGGSSLPWDSAECLALAGTGLVLLGLLGAHLRRTAMPILPLSLFDNRLFNIASVVMGLTFMGLFGATIFLPMYSQVVVGDDPTRSGLLMVPLMLGAVIGSLLSGRILTRSERYKPTQKLGLAMACVAFALLAWAVMQAQREAVITPIVLTLGIGLGLVMPNMTVAVQNALPFELRGVGTAMLTFFRSLGGLIGVAASGAFVASQVDTLQAQGTLVAQAYRSAIAGTFAVGAAVLALAFLVLLLLPELPLQDPGHEQAGDVKRPAGEGA</sequence>
<dbReference type="Gene3D" id="1.20.1250.20">
    <property type="entry name" value="MFS general substrate transporter like domains"/>
    <property type="match status" value="1"/>
</dbReference>
<dbReference type="InterPro" id="IPR036259">
    <property type="entry name" value="MFS_trans_sf"/>
</dbReference>
<feature type="transmembrane region" description="Helical" evidence="7">
    <location>
        <begin position="282"/>
        <end position="304"/>
    </location>
</feature>
<dbReference type="SUPFAM" id="SSF103473">
    <property type="entry name" value="MFS general substrate transporter"/>
    <property type="match status" value="1"/>
</dbReference>
<dbReference type="PANTHER" id="PTHR23501:SF197">
    <property type="entry name" value="COMD"/>
    <property type="match status" value="1"/>
</dbReference>
<dbReference type="Proteomes" id="UP001246372">
    <property type="component" value="Unassembled WGS sequence"/>
</dbReference>
<keyword evidence="6 7" id="KW-0472">Membrane</keyword>
<feature type="transmembrane region" description="Helical" evidence="7">
    <location>
        <begin position="28"/>
        <end position="49"/>
    </location>
</feature>
<dbReference type="PANTHER" id="PTHR23501">
    <property type="entry name" value="MAJOR FACILITATOR SUPERFAMILY"/>
    <property type="match status" value="1"/>
</dbReference>
<feature type="transmembrane region" description="Helical" evidence="7">
    <location>
        <begin position="373"/>
        <end position="390"/>
    </location>
</feature>
<evidence type="ECO:0000256" key="4">
    <source>
        <dbReference type="ARBA" id="ARBA00022692"/>
    </source>
</evidence>
<dbReference type="InterPro" id="IPR011701">
    <property type="entry name" value="MFS"/>
</dbReference>
<feature type="transmembrane region" description="Helical" evidence="7">
    <location>
        <begin position="178"/>
        <end position="201"/>
    </location>
</feature>
<evidence type="ECO:0000256" key="7">
    <source>
        <dbReference type="SAM" id="Phobius"/>
    </source>
</evidence>
<dbReference type="PRINTS" id="PR01035">
    <property type="entry name" value="TCRTETA"/>
</dbReference>
<feature type="transmembrane region" description="Helical" evidence="7">
    <location>
        <begin position="453"/>
        <end position="475"/>
    </location>
</feature>
<dbReference type="Gene3D" id="1.20.1720.10">
    <property type="entry name" value="Multidrug resistance protein D"/>
    <property type="match status" value="1"/>
</dbReference>
<evidence type="ECO:0000256" key="1">
    <source>
        <dbReference type="ARBA" id="ARBA00004651"/>
    </source>
</evidence>
<dbReference type="NCBIfam" id="TIGR00711">
    <property type="entry name" value="efflux_EmrB"/>
    <property type="match status" value="1"/>
</dbReference>
<feature type="transmembrane region" description="Helical" evidence="7">
    <location>
        <begin position="61"/>
        <end position="80"/>
    </location>
</feature>
<evidence type="ECO:0000259" key="8">
    <source>
        <dbReference type="PROSITE" id="PS50850"/>
    </source>
</evidence>
<dbReference type="PROSITE" id="PS50850">
    <property type="entry name" value="MFS"/>
    <property type="match status" value="1"/>
</dbReference>
<keyword evidence="5 7" id="KW-1133">Transmembrane helix</keyword>
<dbReference type="InterPro" id="IPR020846">
    <property type="entry name" value="MFS_dom"/>
</dbReference>
<dbReference type="InterPro" id="IPR001958">
    <property type="entry name" value="Tet-R_TetA/multi-R_MdtG-like"/>
</dbReference>
<evidence type="ECO:0000256" key="5">
    <source>
        <dbReference type="ARBA" id="ARBA00022989"/>
    </source>
</evidence>
<feature type="transmembrane region" description="Helical" evidence="7">
    <location>
        <begin position="120"/>
        <end position="142"/>
    </location>
</feature>
<evidence type="ECO:0000256" key="3">
    <source>
        <dbReference type="ARBA" id="ARBA00022475"/>
    </source>
</evidence>
<feature type="transmembrane region" description="Helical" evidence="7">
    <location>
        <begin position="92"/>
        <end position="114"/>
    </location>
</feature>
<feature type="transmembrane region" description="Helical" evidence="7">
    <location>
        <begin position="350"/>
        <end position="367"/>
    </location>
</feature>
<evidence type="ECO:0000256" key="6">
    <source>
        <dbReference type="ARBA" id="ARBA00023136"/>
    </source>
</evidence>
<dbReference type="CDD" id="cd17502">
    <property type="entry name" value="MFS_Azr1_MDR_like"/>
    <property type="match status" value="1"/>
</dbReference>
<feature type="transmembrane region" description="Helical" evidence="7">
    <location>
        <begin position="316"/>
        <end position="338"/>
    </location>
</feature>
<keyword evidence="2" id="KW-0813">Transport</keyword>
<evidence type="ECO:0000313" key="10">
    <source>
        <dbReference type="Proteomes" id="UP001246372"/>
    </source>
</evidence>
<organism evidence="9 10">
    <name type="scientific">Roseateles aquae</name>
    <dbReference type="NCBI Taxonomy" id="3077235"/>
    <lineage>
        <taxon>Bacteria</taxon>
        <taxon>Pseudomonadati</taxon>
        <taxon>Pseudomonadota</taxon>
        <taxon>Betaproteobacteria</taxon>
        <taxon>Burkholderiales</taxon>
        <taxon>Sphaerotilaceae</taxon>
        <taxon>Roseateles</taxon>
    </lineage>
</organism>
<reference evidence="9" key="1">
    <citation type="submission" date="2023-09" db="EMBL/GenBank/DDBJ databases">
        <title>Paucibacter sp. APW11 Genome sequencing and assembly.</title>
        <authorList>
            <person name="Kim I."/>
        </authorList>
    </citation>
    <scope>NUCLEOTIDE SEQUENCE</scope>
    <source>
        <strain evidence="9">APW11</strain>
    </source>
</reference>
<comment type="caution">
    <text evidence="9">The sequence shown here is derived from an EMBL/GenBank/DDBJ whole genome shotgun (WGS) entry which is preliminary data.</text>
</comment>
<feature type="transmembrane region" description="Helical" evidence="7">
    <location>
        <begin position="154"/>
        <end position="172"/>
    </location>
</feature>
<keyword evidence="3" id="KW-1003">Cell membrane</keyword>
<feature type="transmembrane region" description="Helical" evidence="7">
    <location>
        <begin position="245"/>
        <end position="262"/>
    </location>
</feature>
<dbReference type="EMBL" id="JAVXZY010000001">
    <property type="protein sequence ID" value="MDT8997717.1"/>
    <property type="molecule type" value="Genomic_DNA"/>
</dbReference>
<keyword evidence="10" id="KW-1185">Reference proteome</keyword>
<feature type="transmembrane region" description="Helical" evidence="7">
    <location>
        <begin position="213"/>
        <end position="233"/>
    </location>
</feature>
<keyword evidence="4 7" id="KW-0812">Transmembrane</keyword>
<dbReference type="Pfam" id="PF07690">
    <property type="entry name" value="MFS_1"/>
    <property type="match status" value="1"/>
</dbReference>
<feature type="domain" description="Major facilitator superfamily (MFS) profile" evidence="8">
    <location>
        <begin position="27"/>
        <end position="480"/>
    </location>
</feature>
<name>A0ABU3P617_9BURK</name>
<evidence type="ECO:0000313" key="9">
    <source>
        <dbReference type="EMBL" id="MDT8997717.1"/>
    </source>
</evidence>
<evidence type="ECO:0000256" key="2">
    <source>
        <dbReference type="ARBA" id="ARBA00022448"/>
    </source>
</evidence>
<comment type="subcellular location">
    <subcellularLocation>
        <location evidence="1">Cell membrane</location>
        <topology evidence="1">Multi-pass membrane protein</topology>
    </subcellularLocation>
</comment>
<proteinExistence type="predicted"/>
<feature type="transmembrane region" description="Helical" evidence="7">
    <location>
        <begin position="411"/>
        <end position="433"/>
    </location>
</feature>
<protein>
    <submittedName>
        <fullName evidence="9">MDR family MFS transporter</fullName>
    </submittedName>
</protein>
<gene>
    <name evidence="9" type="ORF">RQP53_00345</name>
</gene>